<dbReference type="SUPFAM" id="SSF82693">
    <property type="entry name" value="Multidrug efflux transporter AcrB pore domain, PN1, PN2, PC1 and PC2 subdomains"/>
    <property type="match status" value="3"/>
</dbReference>
<comment type="caution">
    <text evidence="2">The sequence shown here is derived from an EMBL/GenBank/DDBJ whole genome shotgun (WGS) entry which is preliminary data.</text>
</comment>
<dbReference type="SUPFAM" id="SSF82866">
    <property type="entry name" value="Multidrug efflux transporter AcrB transmembrane domain"/>
    <property type="match status" value="2"/>
</dbReference>
<dbReference type="Gene3D" id="3.30.70.1320">
    <property type="entry name" value="Multidrug efflux transporter AcrB pore domain like"/>
    <property type="match status" value="1"/>
</dbReference>
<dbReference type="PANTHER" id="PTHR32063">
    <property type="match status" value="1"/>
</dbReference>
<dbReference type="EMBL" id="JABBNT010000003">
    <property type="protein sequence ID" value="NMM44712.1"/>
    <property type="molecule type" value="Genomic_DNA"/>
</dbReference>
<dbReference type="AlphaFoldDB" id="A0A7Y0DZZ8"/>
<keyword evidence="1" id="KW-1133">Transmembrane helix</keyword>
<feature type="transmembrane region" description="Helical" evidence="1">
    <location>
        <begin position="343"/>
        <end position="362"/>
    </location>
</feature>
<evidence type="ECO:0000256" key="1">
    <source>
        <dbReference type="SAM" id="Phobius"/>
    </source>
</evidence>
<feature type="transmembrane region" description="Helical" evidence="1">
    <location>
        <begin position="887"/>
        <end position="907"/>
    </location>
</feature>
<proteinExistence type="predicted"/>
<feature type="transmembrane region" description="Helical" evidence="1">
    <location>
        <begin position="472"/>
        <end position="495"/>
    </location>
</feature>
<reference evidence="2 3" key="1">
    <citation type="submission" date="2020-04" db="EMBL/GenBank/DDBJ databases">
        <title>Rhodospirillaceae bacterium KN72 isolated from deep sea.</title>
        <authorList>
            <person name="Zhang D.-C."/>
        </authorList>
    </citation>
    <scope>NUCLEOTIDE SEQUENCE [LARGE SCALE GENOMIC DNA]</scope>
    <source>
        <strain evidence="2 3">KN72</strain>
    </source>
</reference>
<feature type="transmembrane region" description="Helical" evidence="1">
    <location>
        <begin position="913"/>
        <end position="934"/>
    </location>
</feature>
<feature type="transmembrane region" description="Helical" evidence="1">
    <location>
        <begin position="27"/>
        <end position="47"/>
    </location>
</feature>
<feature type="transmembrane region" description="Helical" evidence="1">
    <location>
        <begin position="369"/>
        <end position="389"/>
    </location>
</feature>
<dbReference type="PRINTS" id="PR00702">
    <property type="entry name" value="ACRIFLAVINRP"/>
</dbReference>
<evidence type="ECO:0000313" key="2">
    <source>
        <dbReference type="EMBL" id="NMM44712.1"/>
    </source>
</evidence>
<dbReference type="GO" id="GO:0042910">
    <property type="term" value="F:xenobiotic transmembrane transporter activity"/>
    <property type="evidence" value="ECO:0007669"/>
    <property type="project" value="TreeGrafter"/>
</dbReference>
<gene>
    <name evidence="2" type="ORF">HH303_09500</name>
</gene>
<dbReference type="Pfam" id="PF00873">
    <property type="entry name" value="ACR_tran"/>
    <property type="match status" value="1"/>
</dbReference>
<feature type="transmembrane region" description="Helical" evidence="1">
    <location>
        <begin position="990"/>
        <end position="1016"/>
    </location>
</feature>
<feature type="transmembrane region" description="Helical" evidence="1">
    <location>
        <begin position="395"/>
        <end position="419"/>
    </location>
</feature>
<dbReference type="Gene3D" id="3.30.70.1440">
    <property type="entry name" value="Multidrug efflux transporter AcrB pore domain"/>
    <property type="match status" value="1"/>
</dbReference>
<feature type="transmembrane region" description="Helical" evidence="1">
    <location>
        <begin position="955"/>
        <end position="978"/>
    </location>
</feature>
<dbReference type="Gene3D" id="3.30.2090.10">
    <property type="entry name" value="Multidrug efflux transporter AcrB TolC docking domain, DN and DC subdomains"/>
    <property type="match status" value="2"/>
</dbReference>
<dbReference type="RefSeq" id="WP_169625113.1">
    <property type="nucleotide sequence ID" value="NZ_JABBNT010000003.1"/>
</dbReference>
<feature type="transmembrane region" description="Helical" evidence="1">
    <location>
        <begin position="440"/>
        <end position="460"/>
    </location>
</feature>
<dbReference type="GO" id="GO:0005886">
    <property type="term" value="C:plasma membrane"/>
    <property type="evidence" value="ECO:0007669"/>
    <property type="project" value="TreeGrafter"/>
</dbReference>
<dbReference type="InterPro" id="IPR027463">
    <property type="entry name" value="AcrB_DN_DC_subdom"/>
</dbReference>
<dbReference type="Proteomes" id="UP000539372">
    <property type="component" value="Unassembled WGS sequence"/>
</dbReference>
<dbReference type="SUPFAM" id="SSF82714">
    <property type="entry name" value="Multidrug efflux transporter AcrB TolC docking domain, DN and DC subdomains"/>
    <property type="match status" value="2"/>
</dbReference>
<name>A0A7Y0DZZ8_9PROT</name>
<dbReference type="InterPro" id="IPR001036">
    <property type="entry name" value="Acrflvin-R"/>
</dbReference>
<evidence type="ECO:0000313" key="3">
    <source>
        <dbReference type="Proteomes" id="UP000539372"/>
    </source>
</evidence>
<dbReference type="Gene3D" id="1.20.1640.10">
    <property type="entry name" value="Multidrug efflux transporter AcrB transmembrane domain"/>
    <property type="match status" value="2"/>
</dbReference>
<keyword evidence="3" id="KW-1185">Reference proteome</keyword>
<accession>A0A7Y0DZZ8</accession>
<protein>
    <submittedName>
        <fullName evidence="2">Efflux RND transporter permease subunit</fullName>
    </submittedName>
</protein>
<feature type="transmembrane region" description="Helical" evidence="1">
    <location>
        <begin position="862"/>
        <end position="880"/>
    </location>
</feature>
<dbReference type="Gene3D" id="3.30.70.1430">
    <property type="entry name" value="Multidrug efflux transporter AcrB pore domain"/>
    <property type="match status" value="2"/>
</dbReference>
<dbReference type="PANTHER" id="PTHR32063:SF28">
    <property type="entry name" value="BLR2861 PROTEIN"/>
    <property type="match status" value="1"/>
</dbReference>
<feature type="transmembrane region" description="Helical" evidence="1">
    <location>
        <begin position="531"/>
        <end position="552"/>
    </location>
</feature>
<organism evidence="2 3">
    <name type="scientific">Pacificispira spongiicola</name>
    <dbReference type="NCBI Taxonomy" id="2729598"/>
    <lineage>
        <taxon>Bacteria</taxon>
        <taxon>Pseudomonadati</taxon>
        <taxon>Pseudomonadota</taxon>
        <taxon>Alphaproteobacteria</taxon>
        <taxon>Rhodospirillales</taxon>
        <taxon>Rhodospirillaceae</taxon>
        <taxon>Pacificispira</taxon>
    </lineage>
</organism>
<sequence>MSTEQSEDAKVDTGKEDLSSLSVRRPLLALVMNLLIALAGVAAIMAVEVRELPNVDRPVVTVRGILSGASPETLDAEVTSIVEGAVARVSGIKEIRSASEENNFRVHLTFSSNVDLDLAASDVREALSRVERNLPDDVEELTVIKADADADPVIRLAAIADTLSEEELARVVETDIVPALISVDGVADVTLFGDRRRMLRVVLDPMRLTSFGLSVADVADALENAPFDIPAGSFASVDHELIVRADATADTAAEIAGIVLRDPVRIGDVADVFFGPEDAESYVRVDGHTVIGMGVVRQASSNTIEISDGIQAAVARLADRLDGVDIAIVTDDAQFIRGSVREVIVTLLLAVIIVIATLWLFLGSPSATLIPCVSIPIALIGSVAAIWAMGFSINILTLLALVLATGLIVDDSIVVLENIQRRRGHGLRGRAAAVLGARQVFFAVIATTATLISVFVPISFLPSDAGRLFREFGFVLAVAVAISSFVALTIVPALAARMGDAPPSVFGIRTAIARLGNVTVRLYTAVLNLTLRVPLVVFFLAVVGAGGAWFAFQNIDRELLPVEDRGRILIFGQGPDGTGLSYTDRQARQIEAILTPYLDSGEIETVFTIVGRWDPNRVFASAQLAPWHDRSRPQSELIAELRPLMNQVTGMRVSVISPNSLNLRGSSTGLRVALIGNDYLKLYDATLALSDAIEDELPRLSNIRISYQPTQPQLKVRIDRRRATDLNVPLTDLSETLRVMINGDEVVDLSIGDESVPILLEARGGAIDDPSDLLNLYVRTGDGALVPMSSLVSLREEGVAAQLDRYVQRRAIQIDMDYPSSYPLQQASADLMALAERTLPPGMELVLLGEAASLAETEHDVAVTYVIAIVVVFLVLVAQFESWTSAAVVVLTVPFGIAAALYALLLTGTTINIYSQIGLVMMIGLMAKNGILLVEFADQLRDRGLSVFDAVHQAAIVRLRPIAMTLISTVVGGLPLILSTGPGAEARAAIGWVVFGGLGLAAVFTLFLTPVVYLGLARLSKPRAQEAGRLDEELDHARAIPDRTT</sequence>
<keyword evidence="1" id="KW-0472">Membrane</keyword>
<keyword evidence="1" id="KW-0812">Transmembrane</keyword>